<evidence type="ECO:0000313" key="1">
    <source>
        <dbReference type="EMBL" id="CAH2244432.1"/>
    </source>
</evidence>
<name>A0A8S4S293_9NEOP</name>
<proteinExistence type="predicted"/>
<protein>
    <submittedName>
        <fullName evidence="1">Jg25377 protein</fullName>
    </submittedName>
</protein>
<accession>A0A8S4S293</accession>
<sequence length="114" mass="12342">MEFTNLHWASVVDYGLNSFGDEASSMIFVHPKSAKCAQRSFHFKNMYNKVHFHLISFNKSISSLKCNAGGCLLHVGEWRSLSVQGARTVCLVGKGSGACSALAASAVPRPARPL</sequence>
<dbReference type="AlphaFoldDB" id="A0A8S4S293"/>
<dbReference type="Proteomes" id="UP000838756">
    <property type="component" value="Unassembled WGS sequence"/>
</dbReference>
<gene>
    <name evidence="1" type="primary">jg25377</name>
    <name evidence="1" type="ORF">PAEG_LOCUS20379</name>
</gene>
<reference evidence="1" key="1">
    <citation type="submission" date="2022-03" db="EMBL/GenBank/DDBJ databases">
        <authorList>
            <person name="Lindestad O."/>
        </authorList>
    </citation>
    <scope>NUCLEOTIDE SEQUENCE</scope>
</reference>
<organism evidence="1 2">
    <name type="scientific">Pararge aegeria aegeria</name>
    <dbReference type="NCBI Taxonomy" id="348720"/>
    <lineage>
        <taxon>Eukaryota</taxon>
        <taxon>Metazoa</taxon>
        <taxon>Ecdysozoa</taxon>
        <taxon>Arthropoda</taxon>
        <taxon>Hexapoda</taxon>
        <taxon>Insecta</taxon>
        <taxon>Pterygota</taxon>
        <taxon>Neoptera</taxon>
        <taxon>Endopterygota</taxon>
        <taxon>Lepidoptera</taxon>
        <taxon>Glossata</taxon>
        <taxon>Ditrysia</taxon>
        <taxon>Papilionoidea</taxon>
        <taxon>Nymphalidae</taxon>
        <taxon>Satyrinae</taxon>
        <taxon>Satyrini</taxon>
        <taxon>Parargina</taxon>
        <taxon>Pararge</taxon>
    </lineage>
</organism>
<dbReference type="EMBL" id="CAKXAJ010025823">
    <property type="protein sequence ID" value="CAH2244432.1"/>
    <property type="molecule type" value="Genomic_DNA"/>
</dbReference>
<keyword evidence="2" id="KW-1185">Reference proteome</keyword>
<comment type="caution">
    <text evidence="1">The sequence shown here is derived from an EMBL/GenBank/DDBJ whole genome shotgun (WGS) entry which is preliminary data.</text>
</comment>
<evidence type="ECO:0000313" key="2">
    <source>
        <dbReference type="Proteomes" id="UP000838756"/>
    </source>
</evidence>